<dbReference type="Pfam" id="PF00595">
    <property type="entry name" value="PDZ"/>
    <property type="match status" value="1"/>
</dbReference>
<name>A0AAV7JDB7_9METZ</name>
<organism evidence="3 4">
    <name type="scientific">Oopsacas minuta</name>
    <dbReference type="NCBI Taxonomy" id="111878"/>
    <lineage>
        <taxon>Eukaryota</taxon>
        <taxon>Metazoa</taxon>
        <taxon>Porifera</taxon>
        <taxon>Hexactinellida</taxon>
        <taxon>Hexasterophora</taxon>
        <taxon>Lyssacinosida</taxon>
        <taxon>Leucopsacidae</taxon>
        <taxon>Oopsacas</taxon>
    </lineage>
</organism>
<feature type="region of interest" description="Disordered" evidence="1">
    <location>
        <begin position="112"/>
        <end position="151"/>
    </location>
</feature>
<dbReference type="SMART" id="SM00228">
    <property type="entry name" value="PDZ"/>
    <property type="match status" value="1"/>
</dbReference>
<dbReference type="EMBL" id="JAKMXF010000354">
    <property type="protein sequence ID" value="KAI6646701.1"/>
    <property type="molecule type" value="Genomic_DNA"/>
</dbReference>
<keyword evidence="4" id="KW-1185">Reference proteome</keyword>
<dbReference type="PANTHER" id="PTHR19964:SF92">
    <property type="entry name" value="PATJ HOMOLOG"/>
    <property type="match status" value="1"/>
</dbReference>
<gene>
    <name evidence="3" type="ORF">LOD99_12822</name>
</gene>
<proteinExistence type="predicted"/>
<dbReference type="SUPFAM" id="SSF50156">
    <property type="entry name" value="PDZ domain-like"/>
    <property type="match status" value="1"/>
</dbReference>
<dbReference type="Gene3D" id="2.30.42.10">
    <property type="match status" value="1"/>
</dbReference>
<feature type="compositionally biased region" description="Acidic residues" evidence="1">
    <location>
        <begin position="129"/>
        <end position="141"/>
    </location>
</feature>
<dbReference type="InterPro" id="IPR036034">
    <property type="entry name" value="PDZ_sf"/>
</dbReference>
<evidence type="ECO:0000313" key="4">
    <source>
        <dbReference type="Proteomes" id="UP001165289"/>
    </source>
</evidence>
<evidence type="ECO:0000313" key="3">
    <source>
        <dbReference type="EMBL" id="KAI6646701.1"/>
    </source>
</evidence>
<comment type="caution">
    <text evidence="3">The sequence shown here is derived from an EMBL/GenBank/DDBJ whole genome shotgun (WGS) entry which is preliminary data.</text>
</comment>
<dbReference type="PANTHER" id="PTHR19964">
    <property type="entry name" value="MULTIPLE PDZ DOMAIN PROTEIN"/>
    <property type="match status" value="1"/>
</dbReference>
<sequence length="178" mass="18989">MTDNIHIITVNGCKTGLGIRIVGPSIPDSPYGVFIKSVTEGSLADTDGQLRTGDKLVRVGEIELTGKTQRQAIDVLKLEAQTDSMTFTIDRSEQAAEEFDILMTQSANEMTSTSTSSIVGGAVSLTGGEDTEERWDPETLTEESLSVSEQAPSSAIQTITIEKTTHLGIVVQGKLLTS</sequence>
<evidence type="ECO:0000256" key="1">
    <source>
        <dbReference type="SAM" id="MobiDB-lite"/>
    </source>
</evidence>
<dbReference type="Proteomes" id="UP001165289">
    <property type="component" value="Unassembled WGS sequence"/>
</dbReference>
<dbReference type="AlphaFoldDB" id="A0AAV7JDB7"/>
<dbReference type="PROSITE" id="PS50106">
    <property type="entry name" value="PDZ"/>
    <property type="match status" value="1"/>
</dbReference>
<protein>
    <submittedName>
        <fullName evidence="3">Syntaxin-binding protein 4-like isoform X3</fullName>
    </submittedName>
</protein>
<reference evidence="3 4" key="1">
    <citation type="journal article" date="2023" name="BMC Biol.">
        <title>The compact genome of the sponge Oopsacas minuta (Hexactinellida) is lacking key metazoan core genes.</title>
        <authorList>
            <person name="Santini S."/>
            <person name="Schenkelaars Q."/>
            <person name="Jourda C."/>
            <person name="Duchesne M."/>
            <person name="Belahbib H."/>
            <person name="Rocher C."/>
            <person name="Selva M."/>
            <person name="Riesgo A."/>
            <person name="Vervoort M."/>
            <person name="Leys S.P."/>
            <person name="Kodjabachian L."/>
            <person name="Le Bivic A."/>
            <person name="Borchiellini C."/>
            <person name="Claverie J.M."/>
            <person name="Renard E."/>
        </authorList>
    </citation>
    <scope>NUCLEOTIDE SEQUENCE [LARGE SCALE GENOMIC DNA]</scope>
    <source>
        <strain evidence="3">SPO-2</strain>
    </source>
</reference>
<dbReference type="InterPro" id="IPR051342">
    <property type="entry name" value="PDZ_scaffold"/>
</dbReference>
<evidence type="ECO:0000259" key="2">
    <source>
        <dbReference type="PROSITE" id="PS50106"/>
    </source>
</evidence>
<dbReference type="InterPro" id="IPR001478">
    <property type="entry name" value="PDZ"/>
</dbReference>
<feature type="domain" description="PDZ" evidence="2">
    <location>
        <begin position="7"/>
        <end position="77"/>
    </location>
</feature>
<accession>A0AAV7JDB7</accession>